<sequence>MQARQGDEVGHFQPNNRSKGDSESAGSHVNREFPESTLKVEQVKRSRNVETWNAKCIKEEENFEQHGKFFKRQVAVFIDINLDIGIGQRLASNTSFQRRYSPPTTLVFRIHCVRLSALTY</sequence>
<feature type="region of interest" description="Disordered" evidence="1">
    <location>
        <begin position="1"/>
        <end position="37"/>
    </location>
</feature>
<evidence type="ECO:0000256" key="1">
    <source>
        <dbReference type="SAM" id="MobiDB-lite"/>
    </source>
</evidence>
<evidence type="ECO:0000313" key="3">
    <source>
        <dbReference type="Proteomes" id="UP001259832"/>
    </source>
</evidence>
<accession>A0AAD9FYW4</accession>
<dbReference type="AlphaFoldDB" id="A0AAD9FYW4"/>
<proteinExistence type="predicted"/>
<reference evidence="2" key="1">
    <citation type="submission" date="2023-08" db="EMBL/GenBank/DDBJ databases">
        <title>Reference Genome Resource for the Citrus Pathogen Phytophthora citrophthora.</title>
        <authorList>
            <person name="Moller H."/>
            <person name="Coetzee B."/>
            <person name="Rose L.J."/>
            <person name="Van Niekerk J.M."/>
        </authorList>
    </citation>
    <scope>NUCLEOTIDE SEQUENCE</scope>
    <source>
        <strain evidence="2">STE-U-9442</strain>
    </source>
</reference>
<protein>
    <submittedName>
        <fullName evidence="2">Uncharacterized protein</fullName>
    </submittedName>
</protein>
<name>A0AAD9FYW4_9STRA</name>
<dbReference type="Proteomes" id="UP001259832">
    <property type="component" value="Unassembled WGS sequence"/>
</dbReference>
<evidence type="ECO:0000313" key="2">
    <source>
        <dbReference type="EMBL" id="KAK1928818.1"/>
    </source>
</evidence>
<keyword evidence="3" id="KW-1185">Reference proteome</keyword>
<comment type="caution">
    <text evidence="2">The sequence shown here is derived from an EMBL/GenBank/DDBJ whole genome shotgun (WGS) entry which is preliminary data.</text>
</comment>
<organism evidence="2 3">
    <name type="scientific">Phytophthora citrophthora</name>
    <dbReference type="NCBI Taxonomy" id="4793"/>
    <lineage>
        <taxon>Eukaryota</taxon>
        <taxon>Sar</taxon>
        <taxon>Stramenopiles</taxon>
        <taxon>Oomycota</taxon>
        <taxon>Peronosporomycetes</taxon>
        <taxon>Peronosporales</taxon>
        <taxon>Peronosporaceae</taxon>
        <taxon>Phytophthora</taxon>
    </lineage>
</organism>
<gene>
    <name evidence="2" type="ORF">P3T76_015756</name>
</gene>
<dbReference type="EMBL" id="JASMQC010000057">
    <property type="protein sequence ID" value="KAK1928818.1"/>
    <property type="molecule type" value="Genomic_DNA"/>
</dbReference>
<feature type="compositionally biased region" description="Basic and acidic residues" evidence="1">
    <location>
        <begin position="1"/>
        <end position="10"/>
    </location>
</feature>